<protein>
    <recommendedName>
        <fullName evidence="3">NADH-ubiquinone oxidoreductase chain 4L</fullName>
    </recommendedName>
    <alternativeName>
        <fullName evidence="9">NADH dehydrogenase subunit 4L</fullName>
    </alternativeName>
</protein>
<accession>A0A343A5P4</accession>
<evidence type="ECO:0000256" key="10">
    <source>
        <dbReference type="ARBA" id="ARBA00049551"/>
    </source>
</evidence>
<proteinExistence type="inferred from homology"/>
<sequence length="83" mass="9561">MLGATSIVYNKNHYLLVFLCIEFLVIYVFLLLFVYFYVLDCNFFFSSYFLAITVCGSVMGLSLLVFMIRTHGSDCINLSSSLW</sequence>
<evidence type="ECO:0000256" key="3">
    <source>
        <dbReference type="ARBA" id="ARBA00016612"/>
    </source>
</evidence>
<keyword evidence="4 11" id="KW-0812">Transmembrane</keyword>
<evidence type="ECO:0000256" key="5">
    <source>
        <dbReference type="ARBA" id="ARBA00022967"/>
    </source>
</evidence>
<reference evidence="12" key="1">
    <citation type="submission" date="2016-04" db="EMBL/GenBank/DDBJ databases">
        <title>Mitochondria of Scolytid beetles.</title>
        <authorList>
            <person name="Miller K."/>
            <person name="Linard B."/>
            <person name="Vogler A.P."/>
        </authorList>
    </citation>
    <scope>NUCLEOTIDE SEQUENCE</scope>
</reference>
<dbReference type="Gene3D" id="1.10.287.3510">
    <property type="match status" value="1"/>
</dbReference>
<comment type="catalytic activity">
    <reaction evidence="10">
        <text>a ubiquinone + NADH + 5 H(+)(in) = a ubiquinol + NAD(+) + 4 H(+)(out)</text>
        <dbReference type="Rhea" id="RHEA:29091"/>
        <dbReference type="Rhea" id="RHEA-COMP:9565"/>
        <dbReference type="Rhea" id="RHEA-COMP:9566"/>
        <dbReference type="ChEBI" id="CHEBI:15378"/>
        <dbReference type="ChEBI" id="CHEBI:16389"/>
        <dbReference type="ChEBI" id="CHEBI:17976"/>
        <dbReference type="ChEBI" id="CHEBI:57540"/>
        <dbReference type="ChEBI" id="CHEBI:57945"/>
        <dbReference type="EC" id="7.1.1.2"/>
    </reaction>
</comment>
<name>A0A343A5P4_9CUCU</name>
<evidence type="ECO:0000256" key="7">
    <source>
        <dbReference type="ARBA" id="ARBA00023027"/>
    </source>
</evidence>
<evidence type="ECO:0000313" key="12">
    <source>
        <dbReference type="EMBL" id="AOY39873.1"/>
    </source>
</evidence>
<dbReference type="EMBL" id="KX035165">
    <property type="protein sequence ID" value="AOY39873.1"/>
    <property type="molecule type" value="Genomic_DNA"/>
</dbReference>
<evidence type="ECO:0000256" key="2">
    <source>
        <dbReference type="ARBA" id="ARBA00010519"/>
    </source>
</evidence>
<evidence type="ECO:0000256" key="8">
    <source>
        <dbReference type="ARBA" id="ARBA00023136"/>
    </source>
</evidence>
<evidence type="ECO:0000256" key="9">
    <source>
        <dbReference type="ARBA" id="ARBA00031586"/>
    </source>
</evidence>
<keyword evidence="7" id="KW-0520">NAD</keyword>
<dbReference type="Pfam" id="PF00420">
    <property type="entry name" value="Oxidored_q2"/>
    <property type="match status" value="1"/>
</dbReference>
<organism evidence="12">
    <name type="scientific">Hypothenemus sp. BMNH 1039866</name>
    <dbReference type="NCBI Taxonomy" id="1903766"/>
    <lineage>
        <taxon>Eukaryota</taxon>
        <taxon>Metazoa</taxon>
        <taxon>Ecdysozoa</taxon>
        <taxon>Arthropoda</taxon>
        <taxon>Hexapoda</taxon>
        <taxon>Insecta</taxon>
        <taxon>Pterygota</taxon>
        <taxon>Neoptera</taxon>
        <taxon>Endopterygota</taxon>
        <taxon>Coleoptera</taxon>
        <taxon>Polyphaga</taxon>
        <taxon>Cucujiformia</taxon>
        <taxon>Curculionidae</taxon>
        <taxon>Scolytinae</taxon>
        <taxon>Hypothenemus</taxon>
    </lineage>
</organism>
<evidence type="ECO:0000256" key="4">
    <source>
        <dbReference type="ARBA" id="ARBA00022692"/>
    </source>
</evidence>
<evidence type="ECO:0000256" key="1">
    <source>
        <dbReference type="ARBA" id="ARBA00004141"/>
    </source>
</evidence>
<gene>
    <name evidence="12" type="primary">nad4l</name>
</gene>
<keyword evidence="6 11" id="KW-1133">Transmembrane helix</keyword>
<dbReference type="AlphaFoldDB" id="A0A343A5P4"/>
<keyword evidence="5" id="KW-1278">Translocase</keyword>
<keyword evidence="8 11" id="KW-0472">Membrane</keyword>
<feature type="transmembrane region" description="Helical" evidence="11">
    <location>
        <begin position="12"/>
        <end position="37"/>
    </location>
</feature>
<dbReference type="GO" id="GO:0008137">
    <property type="term" value="F:NADH dehydrogenase (ubiquinone) activity"/>
    <property type="evidence" value="ECO:0007669"/>
    <property type="project" value="UniProtKB-EC"/>
</dbReference>
<comment type="subcellular location">
    <subcellularLocation>
        <location evidence="1">Membrane</location>
        <topology evidence="1">Multi-pass membrane protein</topology>
    </subcellularLocation>
</comment>
<feature type="transmembrane region" description="Helical" evidence="11">
    <location>
        <begin position="43"/>
        <end position="68"/>
    </location>
</feature>
<dbReference type="GO" id="GO:0016020">
    <property type="term" value="C:membrane"/>
    <property type="evidence" value="ECO:0007669"/>
    <property type="project" value="UniProtKB-SubCell"/>
</dbReference>
<evidence type="ECO:0000256" key="6">
    <source>
        <dbReference type="ARBA" id="ARBA00022989"/>
    </source>
</evidence>
<geneLocation type="mitochondrion" evidence="12"/>
<dbReference type="InterPro" id="IPR039428">
    <property type="entry name" value="NUOK/Mnh_C1-like"/>
</dbReference>
<keyword evidence="12" id="KW-0496">Mitochondrion</keyword>
<comment type="similarity">
    <text evidence="2">Belongs to the complex I subunit 4L family.</text>
</comment>
<evidence type="ECO:0000256" key="11">
    <source>
        <dbReference type="SAM" id="Phobius"/>
    </source>
</evidence>